<feature type="domain" description="CHCH" evidence="3">
    <location>
        <begin position="145"/>
        <end position="178"/>
    </location>
</feature>
<dbReference type="SUPFAM" id="SSF47072">
    <property type="entry name" value="Cysteine alpha-hairpin motif"/>
    <property type="match status" value="1"/>
</dbReference>
<dbReference type="GO" id="GO:0005739">
    <property type="term" value="C:mitochondrion"/>
    <property type="evidence" value="ECO:0007669"/>
    <property type="project" value="TreeGrafter"/>
</dbReference>
<organism evidence="4 5">
    <name type="scientific">Entomortierella parvispora</name>
    <dbReference type="NCBI Taxonomy" id="205924"/>
    <lineage>
        <taxon>Eukaryota</taxon>
        <taxon>Fungi</taxon>
        <taxon>Fungi incertae sedis</taxon>
        <taxon>Mucoromycota</taxon>
        <taxon>Mortierellomycotina</taxon>
        <taxon>Mortierellomycetes</taxon>
        <taxon>Mortierellales</taxon>
        <taxon>Mortierellaceae</taxon>
        <taxon>Entomortierella</taxon>
    </lineage>
</organism>
<reference evidence="4" key="2">
    <citation type="journal article" date="2022" name="Microbiol. Resour. Announc.">
        <title>Whole-Genome Sequence of Entomortierella parvispora E1425, a Mucoromycotan Fungus Associated with Burkholderiaceae-Related Endosymbiotic Bacteria.</title>
        <authorList>
            <person name="Herlambang A."/>
            <person name="Guo Y."/>
            <person name="Takashima Y."/>
            <person name="Narisawa K."/>
            <person name="Ohta H."/>
            <person name="Nishizawa T."/>
        </authorList>
    </citation>
    <scope>NUCLEOTIDE SEQUENCE</scope>
    <source>
        <strain evidence="4">E1425</strain>
    </source>
</reference>
<name>A0A9P3H6N4_9FUNG</name>
<gene>
    <name evidence="4" type="ORF">EMPS_03376</name>
</gene>
<dbReference type="GO" id="GO:0005634">
    <property type="term" value="C:nucleus"/>
    <property type="evidence" value="ECO:0007669"/>
    <property type="project" value="TreeGrafter"/>
</dbReference>
<proteinExistence type="predicted"/>
<feature type="compositionally biased region" description="Low complexity" evidence="2">
    <location>
        <begin position="33"/>
        <end position="53"/>
    </location>
</feature>
<dbReference type="InterPro" id="IPR010625">
    <property type="entry name" value="CHCH"/>
</dbReference>
<feature type="region of interest" description="Disordered" evidence="2">
    <location>
        <begin position="1"/>
        <end position="62"/>
    </location>
</feature>
<keyword evidence="5" id="KW-1185">Reference proteome</keyword>
<reference evidence="4" key="1">
    <citation type="submission" date="2021-11" db="EMBL/GenBank/DDBJ databases">
        <authorList>
            <person name="Herlambang A."/>
            <person name="Guo Y."/>
            <person name="Takashima Y."/>
            <person name="Nishizawa T."/>
        </authorList>
    </citation>
    <scope>NUCLEOTIDE SEQUENCE</scope>
    <source>
        <strain evidence="4">E1425</strain>
    </source>
</reference>
<sequence>MARSRARAAPSSNQTRRASTMPARQGPPPSRPQPQQQHSMAPAQQAPSAMAHPNQPRQPGLFGQMASTAAGVAVGSTIGHTIGHGITSMFGGSSAPPADVPAQEQQQYQQTPQQQQYQQNYVPQQQQPYATNAAIPGSSMGSVACEADAKAFTRCLEASDNNMSVCQWYFEQLKACQSMAANY</sequence>
<keyword evidence="1" id="KW-1015">Disulfide bond</keyword>
<evidence type="ECO:0000256" key="1">
    <source>
        <dbReference type="ARBA" id="ARBA00023157"/>
    </source>
</evidence>
<feature type="compositionally biased region" description="Low complexity" evidence="2">
    <location>
        <begin position="101"/>
        <end position="121"/>
    </location>
</feature>
<dbReference type="GO" id="GO:0007005">
    <property type="term" value="P:mitochondrion organization"/>
    <property type="evidence" value="ECO:0007669"/>
    <property type="project" value="InterPro"/>
</dbReference>
<evidence type="ECO:0000259" key="3">
    <source>
        <dbReference type="Pfam" id="PF06747"/>
    </source>
</evidence>
<dbReference type="PANTHER" id="PTHR13523:SF2">
    <property type="entry name" value="COILED-COIL-HELIX-COILED-COIL-HELIX DOMAIN CONTAINING 2, ISOFORM A-RELATED"/>
    <property type="match status" value="1"/>
</dbReference>
<feature type="region of interest" description="Disordered" evidence="2">
    <location>
        <begin position="85"/>
        <end position="121"/>
    </location>
</feature>
<dbReference type="Pfam" id="PF06747">
    <property type="entry name" value="CHCH"/>
    <property type="match status" value="1"/>
</dbReference>
<dbReference type="AlphaFoldDB" id="A0A9P3H6N4"/>
<evidence type="ECO:0000313" key="4">
    <source>
        <dbReference type="EMBL" id="GJJ71026.1"/>
    </source>
</evidence>
<dbReference type="InterPro" id="IPR009069">
    <property type="entry name" value="Cys_alpha_HP_mot_SF"/>
</dbReference>
<dbReference type="Proteomes" id="UP000827284">
    <property type="component" value="Unassembled WGS sequence"/>
</dbReference>
<evidence type="ECO:0000313" key="5">
    <source>
        <dbReference type="Proteomes" id="UP000827284"/>
    </source>
</evidence>
<comment type="caution">
    <text evidence="4">The sequence shown here is derived from an EMBL/GenBank/DDBJ whole genome shotgun (WGS) entry which is preliminary data.</text>
</comment>
<dbReference type="PANTHER" id="PTHR13523">
    <property type="entry name" value="COILED-COIL-HELIX-COILED-COIL-HELIX DOMAIN CONTAINING 2/NUR77"/>
    <property type="match status" value="1"/>
</dbReference>
<dbReference type="EMBL" id="BQFW01000004">
    <property type="protein sequence ID" value="GJJ71026.1"/>
    <property type="molecule type" value="Genomic_DNA"/>
</dbReference>
<dbReference type="InterPro" id="IPR055304">
    <property type="entry name" value="CHCHD2/10-like"/>
</dbReference>
<protein>
    <submittedName>
        <fullName evidence="4">Coiled-coil-helix-coiled-coil-helix domain-containing protein 2</fullName>
    </submittedName>
</protein>
<accession>A0A9P3H6N4</accession>
<dbReference type="OrthoDB" id="1106148at2759"/>
<evidence type="ECO:0000256" key="2">
    <source>
        <dbReference type="SAM" id="MobiDB-lite"/>
    </source>
</evidence>